<comment type="caution">
    <text evidence="1">The sequence shown here is derived from an EMBL/GenBank/DDBJ whole genome shotgun (WGS) entry which is preliminary data.</text>
</comment>
<dbReference type="EMBL" id="AJIL01000261">
    <property type="protein sequence ID" value="KNE90360.1"/>
    <property type="molecule type" value="Genomic_DNA"/>
</dbReference>
<protein>
    <submittedName>
        <fullName evidence="1">Uncharacterized protein</fullName>
    </submittedName>
</protein>
<proteinExistence type="predicted"/>
<dbReference type="STRING" id="1165861.A0A0L0UTK7"/>
<sequence length="264" mass="30713">MLPKLILLFKEAQGLVQQIKFDTDQELLLRPIDSHRESIIAYTSSTCEGIESIIKWLDGSEFDLIQWNWPTGIQNIEDQLKQLMILISNRPPSEDEENLVELPMEALGGEILEVAKSIPPIIKLSRLFFNKLSKPEFHRKQLPISTGMRSDQLEKLDTLTTTIREDLDRFLDGLKTSHLTRAVTRQDREITVKAIVQITGSLDEHFNAALFLIFMYFVPVIPDDTKRLSIQNYFRTWFVVWYDHLRLALHYLEEATVSFRWNGP</sequence>
<gene>
    <name evidence="1" type="ORF">PSTG_16183</name>
</gene>
<reference evidence="2" key="1">
    <citation type="submission" date="2014-03" db="EMBL/GenBank/DDBJ databases">
        <title>The Genome Sequence of Puccinia striiformis f. sp. tritici PST-78.</title>
        <authorList>
            <consortium name="The Broad Institute Genome Sequencing Platform"/>
            <person name="Cuomo C."/>
            <person name="Hulbert S."/>
            <person name="Chen X."/>
            <person name="Walker B."/>
            <person name="Young S.K."/>
            <person name="Zeng Q."/>
            <person name="Gargeya S."/>
            <person name="Fitzgerald M."/>
            <person name="Haas B."/>
            <person name="Abouelleil A."/>
            <person name="Alvarado L."/>
            <person name="Arachchi H.M."/>
            <person name="Berlin A.M."/>
            <person name="Chapman S.B."/>
            <person name="Goldberg J."/>
            <person name="Griggs A."/>
            <person name="Gujja S."/>
            <person name="Hansen M."/>
            <person name="Howarth C."/>
            <person name="Imamovic A."/>
            <person name="Larimer J."/>
            <person name="McCowan C."/>
            <person name="Montmayeur A."/>
            <person name="Murphy C."/>
            <person name="Neiman D."/>
            <person name="Pearson M."/>
            <person name="Priest M."/>
            <person name="Roberts A."/>
            <person name="Saif S."/>
            <person name="Shea T."/>
            <person name="Sisk P."/>
            <person name="Sykes S."/>
            <person name="Wortman J."/>
            <person name="Nusbaum C."/>
            <person name="Birren B."/>
        </authorList>
    </citation>
    <scope>NUCLEOTIDE SEQUENCE [LARGE SCALE GENOMIC DNA]</scope>
    <source>
        <strain evidence="2">race PST-78</strain>
    </source>
</reference>
<dbReference type="AlphaFoldDB" id="A0A0L0UTK7"/>
<keyword evidence="2" id="KW-1185">Reference proteome</keyword>
<dbReference type="Proteomes" id="UP000054564">
    <property type="component" value="Unassembled WGS sequence"/>
</dbReference>
<name>A0A0L0UTK7_9BASI</name>
<evidence type="ECO:0000313" key="1">
    <source>
        <dbReference type="EMBL" id="KNE90360.1"/>
    </source>
</evidence>
<accession>A0A0L0UTK7</accession>
<dbReference type="PANTHER" id="PTHR33069">
    <property type="entry name" value="CHROMOSOME 7, WHOLE GENOME SHOTGUN SEQUENCE-RELATED"/>
    <property type="match status" value="1"/>
</dbReference>
<evidence type="ECO:0000313" key="2">
    <source>
        <dbReference type="Proteomes" id="UP000054564"/>
    </source>
</evidence>
<organism evidence="1 2">
    <name type="scientific">Puccinia striiformis f. sp. tritici PST-78</name>
    <dbReference type="NCBI Taxonomy" id="1165861"/>
    <lineage>
        <taxon>Eukaryota</taxon>
        <taxon>Fungi</taxon>
        <taxon>Dikarya</taxon>
        <taxon>Basidiomycota</taxon>
        <taxon>Pucciniomycotina</taxon>
        <taxon>Pucciniomycetes</taxon>
        <taxon>Pucciniales</taxon>
        <taxon>Pucciniaceae</taxon>
        <taxon>Puccinia</taxon>
    </lineage>
</organism>
<dbReference type="PANTHER" id="PTHR33069:SF3">
    <property type="entry name" value="DYNEIN HEAVY CHAIN TAIL DOMAIN-CONTAINING PROTEIN"/>
    <property type="match status" value="1"/>
</dbReference>